<name>G6AG51_9BACT</name>
<reference evidence="1 2" key="1">
    <citation type="submission" date="2011-10" db="EMBL/GenBank/DDBJ databases">
        <title>The Genome Sequence of Prevotella histicola F0411.</title>
        <authorList>
            <consortium name="The Broad Institute Genome Sequencing Platform"/>
            <person name="Earl A."/>
            <person name="Ward D."/>
            <person name="Feldgarden M."/>
            <person name="Gevers D."/>
            <person name="Izard J."/>
            <person name="Ganesan A."/>
            <person name="Blanton J.M."/>
            <person name="Baranova O.V."/>
            <person name="Tanner A.C."/>
            <person name="Mathney J.M.J."/>
            <person name="Dewhirst F.E."/>
            <person name="Young S.K."/>
            <person name="Zeng Q."/>
            <person name="Gargeya S."/>
            <person name="Fitzgerald M."/>
            <person name="Haas B."/>
            <person name="Abouelleil A."/>
            <person name="Alvarado L."/>
            <person name="Arachchi H.M."/>
            <person name="Berlin A."/>
            <person name="Brown A."/>
            <person name="Chapman S.B."/>
            <person name="Chen Z."/>
            <person name="Dunbar C."/>
            <person name="Freedman E."/>
            <person name="Gearin G."/>
            <person name="Gellesch M."/>
            <person name="Goldberg J."/>
            <person name="Griggs A."/>
            <person name="Gujja S."/>
            <person name="Heiman D."/>
            <person name="Howarth C."/>
            <person name="Larson L."/>
            <person name="Lui A."/>
            <person name="MacDonald P.J.P."/>
            <person name="Montmayeur A."/>
            <person name="Murphy C."/>
            <person name="Neiman D."/>
            <person name="Pearson M."/>
            <person name="Priest M."/>
            <person name="Roberts A."/>
            <person name="Saif S."/>
            <person name="Shea T."/>
            <person name="Shenoy N."/>
            <person name="Sisk P."/>
            <person name="Stolte C."/>
            <person name="Sykes S."/>
            <person name="Wortman J."/>
            <person name="Nusbaum C."/>
            <person name="Birren B."/>
        </authorList>
    </citation>
    <scope>NUCLEOTIDE SEQUENCE [LARGE SCALE GENOMIC DNA]</scope>
    <source>
        <strain evidence="1 2">F0411</strain>
    </source>
</reference>
<sequence length="109" mass="12825">MTATQFVKFTHACLGHVYENIHCIKSYARLKDIDFGTSLYMFVTSFLDWDFKHLFGKIDYCRVGKTTESLLIQLLLETFKFCFMLFTFLGKLSLKGFYCCGKLILFHKF</sequence>
<gene>
    <name evidence="1" type="ORF">HMPREF9138_01078</name>
</gene>
<protein>
    <submittedName>
        <fullName evidence="1">Uncharacterized protein</fullName>
    </submittedName>
</protein>
<dbReference type="RefSeq" id="WP_008822989.1">
    <property type="nucleotide sequence ID" value="NZ_JH376763.1"/>
</dbReference>
<keyword evidence="2" id="KW-1185">Reference proteome</keyword>
<evidence type="ECO:0000313" key="1">
    <source>
        <dbReference type="EMBL" id="EHG16381.1"/>
    </source>
</evidence>
<accession>G6AG51</accession>
<dbReference type="GeneID" id="66731980"/>
<organism evidence="1 2">
    <name type="scientific">Prevotella histicola F0411</name>
    <dbReference type="NCBI Taxonomy" id="857291"/>
    <lineage>
        <taxon>Bacteria</taxon>
        <taxon>Pseudomonadati</taxon>
        <taxon>Bacteroidota</taxon>
        <taxon>Bacteroidia</taxon>
        <taxon>Bacteroidales</taxon>
        <taxon>Prevotellaceae</taxon>
        <taxon>Prevotella</taxon>
    </lineage>
</organism>
<evidence type="ECO:0000313" key="2">
    <source>
        <dbReference type="Proteomes" id="UP000004597"/>
    </source>
</evidence>
<dbReference type="PATRIC" id="fig|857291.3.peg.1069"/>
<proteinExistence type="predicted"/>
<dbReference type="EMBL" id="AFXP01000008">
    <property type="protein sequence ID" value="EHG16381.1"/>
    <property type="molecule type" value="Genomic_DNA"/>
</dbReference>
<dbReference type="HOGENOM" id="CLU_2181511_0_0_10"/>
<dbReference type="AlphaFoldDB" id="G6AG51"/>
<comment type="caution">
    <text evidence="1">The sequence shown here is derived from an EMBL/GenBank/DDBJ whole genome shotgun (WGS) entry which is preliminary data.</text>
</comment>
<dbReference type="Proteomes" id="UP000004597">
    <property type="component" value="Unassembled WGS sequence"/>
</dbReference>